<evidence type="ECO:0000259" key="4">
    <source>
        <dbReference type="Pfam" id="PF00884"/>
    </source>
</evidence>
<keyword evidence="3" id="KW-0732">Signal</keyword>
<keyword evidence="2" id="KW-0378">Hydrolase</keyword>
<dbReference type="RefSeq" id="WP_145290045.1">
    <property type="nucleotide sequence ID" value="NZ_CP036291.1"/>
</dbReference>
<dbReference type="Gene3D" id="3.40.720.10">
    <property type="entry name" value="Alkaline Phosphatase, subunit A"/>
    <property type="match status" value="1"/>
</dbReference>
<comment type="similarity">
    <text evidence="1">Belongs to the sulfatase family.</text>
</comment>
<dbReference type="InterPro" id="IPR017850">
    <property type="entry name" value="Alkaline_phosphatase_core_sf"/>
</dbReference>
<evidence type="ECO:0000313" key="5">
    <source>
        <dbReference type="EMBL" id="QDU90812.1"/>
    </source>
</evidence>
<dbReference type="KEGG" id="pnd:Pla175_42250"/>
<feature type="signal peptide" evidence="3">
    <location>
        <begin position="1"/>
        <end position="34"/>
    </location>
</feature>
<dbReference type="CDD" id="cd16027">
    <property type="entry name" value="SGSH"/>
    <property type="match status" value="1"/>
</dbReference>
<dbReference type="SUPFAM" id="SSF48371">
    <property type="entry name" value="ARM repeat"/>
    <property type="match status" value="1"/>
</dbReference>
<dbReference type="InterPro" id="IPR050738">
    <property type="entry name" value="Sulfatase"/>
</dbReference>
<dbReference type="PANTHER" id="PTHR42693:SF53">
    <property type="entry name" value="ENDO-4-O-SULFATASE"/>
    <property type="match status" value="1"/>
</dbReference>
<accession>A0A518DH95</accession>
<dbReference type="InterPro" id="IPR011989">
    <property type="entry name" value="ARM-like"/>
</dbReference>
<dbReference type="AlphaFoldDB" id="A0A518DH95"/>
<dbReference type="Proteomes" id="UP000317429">
    <property type="component" value="Chromosome"/>
</dbReference>
<dbReference type="EMBL" id="CP036291">
    <property type="protein sequence ID" value="QDU90812.1"/>
    <property type="molecule type" value="Genomic_DNA"/>
</dbReference>
<evidence type="ECO:0000256" key="3">
    <source>
        <dbReference type="SAM" id="SignalP"/>
    </source>
</evidence>
<evidence type="ECO:0000313" key="6">
    <source>
        <dbReference type="Proteomes" id="UP000317429"/>
    </source>
</evidence>
<keyword evidence="6" id="KW-1185">Reference proteome</keyword>
<name>A0A518DH95_9BACT</name>
<evidence type="ECO:0000256" key="1">
    <source>
        <dbReference type="ARBA" id="ARBA00008779"/>
    </source>
</evidence>
<feature type="domain" description="Sulfatase N-terminal" evidence="4">
    <location>
        <begin position="170"/>
        <end position="322"/>
    </location>
</feature>
<feature type="chain" id="PRO_5021768176" evidence="3">
    <location>
        <begin position="35"/>
        <end position="654"/>
    </location>
</feature>
<dbReference type="InterPro" id="IPR016024">
    <property type="entry name" value="ARM-type_fold"/>
</dbReference>
<dbReference type="InterPro" id="IPR000917">
    <property type="entry name" value="Sulfatase_N"/>
</dbReference>
<dbReference type="PANTHER" id="PTHR42693">
    <property type="entry name" value="ARYLSULFATASE FAMILY MEMBER"/>
    <property type="match status" value="1"/>
</dbReference>
<evidence type="ECO:0000256" key="2">
    <source>
        <dbReference type="ARBA" id="ARBA00022801"/>
    </source>
</evidence>
<dbReference type="Gene3D" id="1.25.10.10">
    <property type="entry name" value="Leucine-rich Repeat Variant"/>
    <property type="match status" value="1"/>
</dbReference>
<sequence length="654" mass="73543" precursor="true">MRTSKFDHSPHARCLIVVGVAAWLATLASPYVQAAEQDRPNILWLTIEDTSQREFGCYGNRLAQTPTIDRLAAEGVKFTHASSTAPHCSPARSTIISGCPATTYGTDWHRADWRVPVEQYFFPRLLREAGYYTTNNSKTDYNTARPDKRRGMDAAWDVSGGKATYNSGKRKPGQPFFAVFNQASVHMVRVRSYTLEGRRELEGLPLDEIDVPPFLPDLPEVRSDIALHQEGINEVDQWVKQFLDDLDARGLKEETIVFFFSDHGGVQPREKAFPFITGFRVPMVVWVPEKWRDRVGLPMGQASDRLIGFEDLAPTVLSLAGVEVPNYMQGRDVLGPGAEPKPYQLEFRTNQSQHYAPYRNASDGRFHYIRAYAPHRPEALRQSYQWGVPAFMAWDKAYYADALKDPRHKAIFEPSPTEMLFDLEADPWEMTDIADDPAYSEKLSELRGVVSRHLRDSKDLGLFPFTTREHGDEPLYDWVRRTNFPLETLYTAAEMAGQGDQANEEELVDLLAHEQPAIRFWGAMGLATLAQRGRLETAPPELVEAMNDKNADVVVAAADAITRMDDPMPGLERLVGLLGDTTEEGDAAGSALESLGELARPVADRLKQLPENQSARSTLITLGELPHSAYFTDDQSKHALRVNQLRRNWRSPAP</sequence>
<dbReference type="OrthoDB" id="249371at2"/>
<dbReference type="Pfam" id="PF00884">
    <property type="entry name" value="Sulfatase"/>
    <property type="match status" value="1"/>
</dbReference>
<gene>
    <name evidence="5" type="ORF">Pla175_42250</name>
</gene>
<reference evidence="5 6" key="1">
    <citation type="submission" date="2019-02" db="EMBL/GenBank/DDBJ databases">
        <title>Deep-cultivation of Planctomycetes and their phenomic and genomic characterization uncovers novel biology.</title>
        <authorList>
            <person name="Wiegand S."/>
            <person name="Jogler M."/>
            <person name="Boedeker C."/>
            <person name="Pinto D."/>
            <person name="Vollmers J."/>
            <person name="Rivas-Marin E."/>
            <person name="Kohn T."/>
            <person name="Peeters S.H."/>
            <person name="Heuer A."/>
            <person name="Rast P."/>
            <person name="Oberbeckmann S."/>
            <person name="Bunk B."/>
            <person name="Jeske O."/>
            <person name="Meyerdierks A."/>
            <person name="Storesund J.E."/>
            <person name="Kallscheuer N."/>
            <person name="Luecker S."/>
            <person name="Lage O.M."/>
            <person name="Pohl T."/>
            <person name="Merkel B.J."/>
            <person name="Hornburger P."/>
            <person name="Mueller R.-W."/>
            <person name="Bruemmer F."/>
            <person name="Labrenz M."/>
            <person name="Spormann A.M."/>
            <person name="Op den Camp H."/>
            <person name="Overmann J."/>
            <person name="Amann R."/>
            <person name="Jetten M.S.M."/>
            <person name="Mascher T."/>
            <person name="Medema M.H."/>
            <person name="Devos D.P."/>
            <person name="Kaster A.-K."/>
            <person name="Ovreas L."/>
            <person name="Rohde M."/>
            <person name="Galperin M.Y."/>
            <person name="Jogler C."/>
        </authorList>
    </citation>
    <scope>NUCLEOTIDE SEQUENCE [LARGE SCALE GENOMIC DNA]</scope>
    <source>
        <strain evidence="5 6">Pla175</strain>
    </source>
</reference>
<dbReference type="GO" id="GO:0004065">
    <property type="term" value="F:arylsulfatase activity"/>
    <property type="evidence" value="ECO:0007669"/>
    <property type="project" value="TreeGrafter"/>
</dbReference>
<dbReference type="SUPFAM" id="SSF53649">
    <property type="entry name" value="Alkaline phosphatase-like"/>
    <property type="match status" value="1"/>
</dbReference>
<protein>
    <submittedName>
        <fullName evidence="5">Sulfatase</fullName>
    </submittedName>
</protein>
<organism evidence="5 6">
    <name type="scientific">Pirellulimonas nuda</name>
    <dbReference type="NCBI Taxonomy" id="2528009"/>
    <lineage>
        <taxon>Bacteria</taxon>
        <taxon>Pseudomonadati</taxon>
        <taxon>Planctomycetota</taxon>
        <taxon>Planctomycetia</taxon>
        <taxon>Pirellulales</taxon>
        <taxon>Lacipirellulaceae</taxon>
        <taxon>Pirellulimonas</taxon>
    </lineage>
</organism>
<proteinExistence type="inferred from homology"/>